<keyword evidence="3" id="KW-1185">Reference proteome</keyword>
<gene>
    <name evidence="2" type="ORF">E7681_09440</name>
</gene>
<dbReference type="RefSeq" id="WP_136339041.1">
    <property type="nucleotide sequence ID" value="NZ_SSMD01000004.1"/>
</dbReference>
<dbReference type="EMBL" id="SSMD01000004">
    <property type="protein sequence ID" value="THD73829.1"/>
    <property type="molecule type" value="Genomic_DNA"/>
</dbReference>
<dbReference type="SUPFAM" id="SSF56112">
    <property type="entry name" value="Protein kinase-like (PK-like)"/>
    <property type="match status" value="1"/>
</dbReference>
<feature type="domain" description="Aminoglycoside phosphotransferase" evidence="1">
    <location>
        <begin position="23"/>
        <end position="232"/>
    </location>
</feature>
<evidence type="ECO:0000259" key="1">
    <source>
        <dbReference type="Pfam" id="PF01636"/>
    </source>
</evidence>
<protein>
    <submittedName>
        <fullName evidence="2">Aminoglycoside phosphotransferase family protein</fullName>
    </submittedName>
</protein>
<dbReference type="AlphaFoldDB" id="A0A4S3M9C9"/>
<dbReference type="InterPro" id="IPR011009">
    <property type="entry name" value="Kinase-like_dom_sf"/>
</dbReference>
<dbReference type="Gene3D" id="3.90.1200.10">
    <property type="match status" value="1"/>
</dbReference>
<organism evidence="2 3">
    <name type="scientific">Thalassobius vesicularis</name>
    <dbReference type="NCBI Taxonomy" id="1294297"/>
    <lineage>
        <taxon>Bacteria</taxon>
        <taxon>Pseudomonadati</taxon>
        <taxon>Pseudomonadota</taxon>
        <taxon>Alphaproteobacteria</taxon>
        <taxon>Rhodobacterales</taxon>
        <taxon>Roseobacteraceae</taxon>
        <taxon>Thalassovita</taxon>
    </lineage>
</organism>
<dbReference type="GO" id="GO:0016740">
    <property type="term" value="F:transferase activity"/>
    <property type="evidence" value="ECO:0007669"/>
    <property type="project" value="UniProtKB-KW"/>
</dbReference>
<dbReference type="InterPro" id="IPR002575">
    <property type="entry name" value="Aminoglycoside_PTrfase"/>
</dbReference>
<dbReference type="Proteomes" id="UP000306113">
    <property type="component" value="Unassembled WGS sequence"/>
</dbReference>
<name>A0A4S3M9C9_9RHOB</name>
<evidence type="ECO:0000313" key="3">
    <source>
        <dbReference type="Proteomes" id="UP000306113"/>
    </source>
</evidence>
<evidence type="ECO:0000313" key="2">
    <source>
        <dbReference type="EMBL" id="THD73829.1"/>
    </source>
</evidence>
<accession>A0A4S3M9C9</accession>
<keyword evidence="2" id="KW-0808">Transferase</keyword>
<comment type="caution">
    <text evidence="2">The sequence shown here is derived from an EMBL/GenBank/DDBJ whole genome shotgun (WGS) entry which is preliminary data.</text>
</comment>
<sequence length="278" mass="30710">MSPDPHLLSQLVAEGLIPPDADWAPMQGGQTNRLWRVRDVVVKRFAPQDDNPRFPNDPRIEALTLQHLESTEIAPKLLDQRQVNGSHYLLYQHLNGIPWNADAATVGALLRRLHAMPAPQGTRQLPGGSGAVERMVDSFLPDLPGPIAQRLTACRPSGHVARSTAQALLHGDVVPGNIVVTLDGPRLIDWQCPAMGDPVEDLAVFLSPAMQLIYRGQPLDPSEQHAFLSAYKDPQITVRVQQMQPWHHWAMAAYCAWKSARGAHPYARAMELELAALE</sequence>
<dbReference type="OrthoDB" id="7334546at2"/>
<proteinExistence type="predicted"/>
<reference evidence="2 3" key="1">
    <citation type="submission" date="2019-04" db="EMBL/GenBank/DDBJ databases">
        <title>Draft genome sequence of Youngimonas vesicularis.</title>
        <authorList>
            <person name="Hameed A."/>
        </authorList>
    </citation>
    <scope>NUCLEOTIDE SEQUENCE [LARGE SCALE GENOMIC DNA]</scope>
    <source>
        <strain evidence="2 3">CC-AMW-E</strain>
    </source>
</reference>
<dbReference type="Pfam" id="PF01636">
    <property type="entry name" value="APH"/>
    <property type="match status" value="1"/>
</dbReference>